<feature type="region of interest" description="Disordered" evidence="1">
    <location>
        <begin position="116"/>
        <end position="144"/>
    </location>
</feature>
<organism evidence="3 4">
    <name type="scientific">Vibrio aestuarianus</name>
    <dbReference type="NCBI Taxonomy" id="28171"/>
    <lineage>
        <taxon>Bacteria</taxon>
        <taxon>Pseudomonadati</taxon>
        <taxon>Pseudomonadota</taxon>
        <taxon>Gammaproteobacteria</taxon>
        <taxon>Vibrionales</taxon>
        <taxon>Vibrionaceae</taxon>
        <taxon>Vibrio</taxon>
    </lineage>
</organism>
<evidence type="ECO:0000256" key="2">
    <source>
        <dbReference type="SAM" id="SignalP"/>
    </source>
</evidence>
<feature type="signal peptide" evidence="2">
    <location>
        <begin position="1"/>
        <end position="28"/>
    </location>
</feature>
<protein>
    <submittedName>
        <fullName evidence="3">DUF2796 domain-containing protein</fullName>
    </submittedName>
</protein>
<dbReference type="EMBL" id="CP118709">
    <property type="protein sequence ID" value="WGK81091.1"/>
    <property type="molecule type" value="Genomic_DNA"/>
</dbReference>
<reference evidence="3" key="1">
    <citation type="submission" date="2022-02" db="EMBL/GenBank/DDBJ databases">
        <title>Emergence and expansion in Europe of a Vibrio aestuarianus clonal complex pathogenic for oysters.</title>
        <authorList>
            <person name="Mesnil A."/>
            <person name="Travers M.-A."/>
        </authorList>
    </citation>
    <scope>NUCLEOTIDE SEQUENCE</scope>
    <source>
        <strain evidence="3">U29</strain>
    </source>
</reference>
<gene>
    <name evidence="3" type="ORF">PYE51_10690</name>
</gene>
<evidence type="ECO:0000313" key="3">
    <source>
        <dbReference type="EMBL" id="WGK81091.1"/>
    </source>
</evidence>
<dbReference type="RefSeq" id="WP_301064311.1">
    <property type="nucleotide sequence ID" value="NZ_CP118709.1"/>
</dbReference>
<feature type="compositionally biased region" description="Basic and acidic residues" evidence="1">
    <location>
        <begin position="116"/>
        <end position="141"/>
    </location>
</feature>
<proteinExistence type="predicted"/>
<evidence type="ECO:0000256" key="1">
    <source>
        <dbReference type="SAM" id="MobiDB-lite"/>
    </source>
</evidence>
<name>A0AAX3U1N0_9VIBR</name>
<accession>A0AAX3U1N0</accession>
<feature type="chain" id="PRO_5043489295" evidence="2">
    <location>
        <begin position="29"/>
        <end position="201"/>
    </location>
</feature>
<sequence>MIMQHKLALCIGVAMSASSLMISTAALANEEFRQHDAHVHGHVEFNIAQDGQDLLIEITAPGADVVGFEHAPENDQQQQTLNKVLEQFNQPKAIFQLSSAANCHLEQSDITHTLGVDEHHDHDHDHDHDHNDEHHHDDQHSTHGSFSVQYQYHCDDIAQLQQIDTQWFKLFPNTKSISANLLTDKAQSALELKENNTRISL</sequence>
<dbReference type="Pfam" id="PF10986">
    <property type="entry name" value="ZrgA"/>
    <property type="match status" value="1"/>
</dbReference>
<dbReference type="InterPro" id="IPR021253">
    <property type="entry name" value="ZrgA-like"/>
</dbReference>
<evidence type="ECO:0000313" key="4">
    <source>
        <dbReference type="Proteomes" id="UP001239257"/>
    </source>
</evidence>
<dbReference type="AlphaFoldDB" id="A0AAX3U1N0"/>
<dbReference type="Proteomes" id="UP001239257">
    <property type="component" value="Chromosome 1"/>
</dbReference>
<keyword evidence="2" id="KW-0732">Signal</keyword>